<accession>A0A1X6Z7C5</accession>
<evidence type="ECO:0000313" key="1">
    <source>
        <dbReference type="EMBL" id="SLN42244.1"/>
    </source>
</evidence>
<dbReference type="EMBL" id="FWFN01000003">
    <property type="protein sequence ID" value="SLN42244.1"/>
    <property type="molecule type" value="Genomic_DNA"/>
</dbReference>
<dbReference type="AlphaFoldDB" id="A0A1X6Z7C5"/>
<reference evidence="1 2" key="1">
    <citation type="submission" date="2017-03" db="EMBL/GenBank/DDBJ databases">
        <authorList>
            <person name="Afonso C.L."/>
            <person name="Miller P.J."/>
            <person name="Scott M.A."/>
            <person name="Spackman E."/>
            <person name="Goraichik I."/>
            <person name="Dimitrov K.M."/>
            <person name="Suarez D.L."/>
            <person name="Swayne D.E."/>
        </authorList>
    </citation>
    <scope>NUCLEOTIDE SEQUENCE [LARGE SCALE GENOMIC DNA]</scope>
    <source>
        <strain evidence="1 2">CECT 7751</strain>
    </source>
</reference>
<dbReference type="RefSeq" id="WP_085887893.1">
    <property type="nucleotide sequence ID" value="NZ_FWFN01000003.1"/>
</dbReference>
<proteinExistence type="predicted"/>
<dbReference type="Proteomes" id="UP000193963">
    <property type="component" value="Unassembled WGS sequence"/>
</dbReference>
<dbReference type="OrthoDB" id="7687731at2"/>
<gene>
    <name evidence="1" type="ORF">PSM7751_01990</name>
</gene>
<protein>
    <recommendedName>
        <fullName evidence="3">SGNH hydrolase-type esterase domain-containing protein</fullName>
    </recommendedName>
</protein>
<keyword evidence="2" id="KW-1185">Reference proteome</keyword>
<name>A0A1X6Z7C5_9RHOB</name>
<evidence type="ECO:0008006" key="3">
    <source>
        <dbReference type="Google" id="ProtNLM"/>
    </source>
</evidence>
<evidence type="ECO:0000313" key="2">
    <source>
        <dbReference type="Proteomes" id="UP000193963"/>
    </source>
</evidence>
<sequence length="256" mass="27404">MPSPAERAAPLQGAPVPLPSLCIFGDSHIASVKHALDRGLLPHVTDHLEFWGAYGPAFRALEFRDNTILPGDAAAREMVARINGAGREALGGGDFAGYLFYGARLRMADFMPPLLETLCTGGHLSAAVQQKVARRFLRGTKAYRIACAFARATPGLTIAFAPAPLLTRGVGSPGRLYPGAEGATADQRDAIRGWLDREAAEDGIRLLHQPEETITAGYWTDPAWASDEAGQEDDPVHKNAAFAARMVEVFRDSLAG</sequence>
<organism evidence="1 2">
    <name type="scientific">Pseudooceanicola marinus</name>
    <dbReference type="NCBI Taxonomy" id="396013"/>
    <lineage>
        <taxon>Bacteria</taxon>
        <taxon>Pseudomonadati</taxon>
        <taxon>Pseudomonadota</taxon>
        <taxon>Alphaproteobacteria</taxon>
        <taxon>Rhodobacterales</taxon>
        <taxon>Paracoccaceae</taxon>
        <taxon>Pseudooceanicola</taxon>
    </lineage>
</organism>